<proteinExistence type="predicted"/>
<name>A0ABN3GMU7_9ACTN</name>
<evidence type="ECO:0000313" key="2">
    <source>
        <dbReference type="Proteomes" id="UP001501444"/>
    </source>
</evidence>
<dbReference type="EMBL" id="BAAARV010000036">
    <property type="protein sequence ID" value="GAA2355968.1"/>
    <property type="molecule type" value="Genomic_DNA"/>
</dbReference>
<sequence>MLAAAGLEVLDDLPYDAFCHRVDQPIQRDILVASRPGRTA</sequence>
<dbReference type="Proteomes" id="UP001501444">
    <property type="component" value="Unassembled WGS sequence"/>
</dbReference>
<accession>A0ABN3GMU7</accession>
<reference evidence="1 2" key="1">
    <citation type="journal article" date="2019" name="Int. J. Syst. Evol. Microbiol.">
        <title>The Global Catalogue of Microorganisms (GCM) 10K type strain sequencing project: providing services to taxonomists for standard genome sequencing and annotation.</title>
        <authorList>
            <consortium name="The Broad Institute Genomics Platform"/>
            <consortium name="The Broad Institute Genome Sequencing Center for Infectious Disease"/>
            <person name="Wu L."/>
            <person name="Ma J."/>
        </authorList>
    </citation>
    <scope>NUCLEOTIDE SEQUENCE [LARGE SCALE GENOMIC DNA]</scope>
    <source>
        <strain evidence="1 2">JCM 3272</strain>
    </source>
</reference>
<organism evidence="1 2">
    <name type="scientific">Dactylosporangium salmoneum</name>
    <dbReference type="NCBI Taxonomy" id="53361"/>
    <lineage>
        <taxon>Bacteria</taxon>
        <taxon>Bacillati</taxon>
        <taxon>Actinomycetota</taxon>
        <taxon>Actinomycetes</taxon>
        <taxon>Micromonosporales</taxon>
        <taxon>Micromonosporaceae</taxon>
        <taxon>Dactylosporangium</taxon>
    </lineage>
</organism>
<gene>
    <name evidence="1" type="ORF">GCM10010170_048630</name>
</gene>
<comment type="caution">
    <text evidence="1">The sequence shown here is derived from an EMBL/GenBank/DDBJ whole genome shotgun (WGS) entry which is preliminary data.</text>
</comment>
<evidence type="ECO:0000313" key="1">
    <source>
        <dbReference type="EMBL" id="GAA2355968.1"/>
    </source>
</evidence>
<keyword evidence="2" id="KW-1185">Reference proteome</keyword>
<protein>
    <submittedName>
        <fullName evidence="1">Uncharacterized protein</fullName>
    </submittedName>
</protein>